<evidence type="ECO:0000256" key="1">
    <source>
        <dbReference type="ARBA" id="ARBA00011051"/>
    </source>
</evidence>
<evidence type="ECO:0000256" key="2">
    <source>
        <dbReference type="ARBA" id="ARBA00021572"/>
    </source>
</evidence>
<dbReference type="GO" id="GO:0046677">
    <property type="term" value="P:response to antibiotic"/>
    <property type="evidence" value="ECO:0007669"/>
    <property type="project" value="UniProtKB-KW"/>
</dbReference>
<feature type="domain" description="VOC" evidence="4">
    <location>
        <begin position="3"/>
        <end position="119"/>
    </location>
</feature>
<dbReference type="AlphaFoldDB" id="A0A1G9RJH5"/>
<dbReference type="Pfam" id="PF19581">
    <property type="entry name" value="Glyoxalase_7"/>
    <property type="match status" value="1"/>
</dbReference>
<reference evidence="5 6" key="1">
    <citation type="submission" date="2016-10" db="EMBL/GenBank/DDBJ databases">
        <authorList>
            <person name="de Groot N.N."/>
        </authorList>
    </citation>
    <scope>NUCLEOTIDE SEQUENCE [LARGE SCALE GENOMIC DNA]</scope>
    <source>
        <strain evidence="5 6">DSM 21668</strain>
    </source>
</reference>
<dbReference type="SUPFAM" id="SSF54593">
    <property type="entry name" value="Glyoxalase/Bleomycin resistance protein/Dihydroxybiphenyl dioxygenase"/>
    <property type="match status" value="1"/>
</dbReference>
<name>A0A1G9RJH5_9BACT</name>
<dbReference type="OrthoDB" id="9803104at2"/>
<dbReference type="Proteomes" id="UP000198901">
    <property type="component" value="Unassembled WGS sequence"/>
</dbReference>
<keyword evidence="3" id="KW-0046">Antibiotic resistance</keyword>
<dbReference type="STRING" id="563176.SAMN04488090_2926"/>
<dbReference type="Gene3D" id="3.10.180.10">
    <property type="entry name" value="2,3-Dihydroxybiphenyl 1,2-Dioxygenase, domain 1"/>
    <property type="match status" value="1"/>
</dbReference>
<gene>
    <name evidence="5" type="ORF">SAMN04488090_2926</name>
</gene>
<evidence type="ECO:0000313" key="5">
    <source>
        <dbReference type="EMBL" id="SDM23479.1"/>
    </source>
</evidence>
<protein>
    <recommendedName>
        <fullName evidence="2">Bleomycin resistance protein</fullName>
    </recommendedName>
</protein>
<proteinExistence type="inferred from homology"/>
<sequence>MNALATIPILRIFDEKKAFEFYVDWLGFQVDWQHRFDDNAPLYMQVSLGQLLLHLSEHHGDACPGSQVFVECSGLEAYHAELLAKNYKYNRPGLEEAEWDALIMTVHDPFGNRVLFNQRKN</sequence>
<comment type="similarity">
    <text evidence="1">Belongs to the bleomycin resistance protein family.</text>
</comment>
<evidence type="ECO:0000259" key="4">
    <source>
        <dbReference type="PROSITE" id="PS51819"/>
    </source>
</evidence>
<dbReference type="PROSITE" id="PS51819">
    <property type="entry name" value="VOC"/>
    <property type="match status" value="1"/>
</dbReference>
<dbReference type="InterPro" id="IPR000335">
    <property type="entry name" value="Bleomycin-R"/>
</dbReference>
<dbReference type="CDD" id="cd08349">
    <property type="entry name" value="BLMA_like"/>
    <property type="match status" value="1"/>
</dbReference>
<evidence type="ECO:0000256" key="3">
    <source>
        <dbReference type="ARBA" id="ARBA00023251"/>
    </source>
</evidence>
<evidence type="ECO:0000313" key="6">
    <source>
        <dbReference type="Proteomes" id="UP000198901"/>
    </source>
</evidence>
<keyword evidence="6" id="KW-1185">Reference proteome</keyword>
<dbReference type="InterPro" id="IPR029068">
    <property type="entry name" value="Glyas_Bleomycin-R_OHBP_Dase"/>
</dbReference>
<dbReference type="InterPro" id="IPR037523">
    <property type="entry name" value="VOC_core"/>
</dbReference>
<dbReference type="EMBL" id="FNGS01000005">
    <property type="protein sequence ID" value="SDM23479.1"/>
    <property type="molecule type" value="Genomic_DNA"/>
</dbReference>
<organism evidence="5 6">
    <name type="scientific">Siphonobacter aquaeclarae</name>
    <dbReference type="NCBI Taxonomy" id="563176"/>
    <lineage>
        <taxon>Bacteria</taxon>
        <taxon>Pseudomonadati</taxon>
        <taxon>Bacteroidota</taxon>
        <taxon>Cytophagia</taxon>
        <taxon>Cytophagales</taxon>
        <taxon>Cytophagaceae</taxon>
        <taxon>Siphonobacter</taxon>
    </lineage>
</organism>
<dbReference type="RefSeq" id="WP_093203636.1">
    <property type="nucleotide sequence ID" value="NZ_FNGS01000005.1"/>
</dbReference>
<accession>A0A1G9RJH5</accession>